<accession>A0A3P7M360</accession>
<dbReference type="AlphaFoldDB" id="A0A3P7M360"/>
<evidence type="ECO:0000256" key="2">
    <source>
        <dbReference type="ARBA" id="ARBA00022670"/>
    </source>
</evidence>
<dbReference type="GO" id="GO:0008233">
    <property type="term" value="F:peptidase activity"/>
    <property type="evidence" value="ECO:0007669"/>
    <property type="project" value="UniProtKB-KW"/>
</dbReference>
<dbReference type="Gene3D" id="3.90.1720.30">
    <property type="entry name" value="PPPDE domains"/>
    <property type="match status" value="1"/>
</dbReference>
<dbReference type="PANTHER" id="PTHR12378">
    <property type="entry name" value="DESUMOYLATING ISOPEPTIDASE"/>
    <property type="match status" value="1"/>
</dbReference>
<proteinExistence type="inferred from homology"/>
<evidence type="ECO:0000313" key="6">
    <source>
        <dbReference type="Proteomes" id="UP000281553"/>
    </source>
</evidence>
<keyword evidence="2" id="KW-0645">Protease</keyword>
<comment type="similarity">
    <text evidence="1">Belongs to the DeSI family.</text>
</comment>
<keyword evidence="3" id="KW-0378">Hydrolase</keyword>
<keyword evidence="6" id="KW-1185">Reference proteome</keyword>
<dbReference type="EMBL" id="UYRU01066677">
    <property type="protein sequence ID" value="VDN16678.1"/>
    <property type="molecule type" value="Genomic_DNA"/>
</dbReference>
<reference evidence="5 6" key="1">
    <citation type="submission" date="2018-11" db="EMBL/GenBank/DDBJ databases">
        <authorList>
            <consortium name="Pathogen Informatics"/>
        </authorList>
    </citation>
    <scope>NUCLEOTIDE SEQUENCE [LARGE SCALE GENOMIC DNA]</scope>
</reference>
<dbReference type="PROSITE" id="PS51858">
    <property type="entry name" value="PPPDE"/>
    <property type="match status" value="1"/>
</dbReference>
<sequence>MADVYLCIYDMSHGFSRAFSQLLTGRQFDGIWHTGVVVRDTEYFFGAEGIGRCKPGDANVNGIRCQLVERKIMGQTSLSESELQAYLDELVKTTFRPGSYNTLRHNCNTFSAHVIKHLTGNSIPSYLTDLPSDVLQTPIGPLVQLITEGKVDITGPTASRSSNEKAATLLDEVKPVLYDEPLCSEYSGKSLDALFSSPRADLASQWASEALKKLRSLTLPVLPKDNCDTDTYCLLRFNRFATFRQCDAICEIFRLAVWRFPEFLNGLFTDPLKNLHGLADTYPPEKGKASHSEYFNLDTSKARLLCNCIGLSPKSLTSSLQLDPLVQLCIRLIGLDSSELDLKFRSPEHELAGISLSLNLSLCLFMQDSDALELAASLFHLIDMKRNFKHPTEACYVLRTTYVLVKRFDDIASLAKALNVGEHVSELLNQAEDAFDADATAKSNNSHLNSVEIDRRIAAELSAMLN</sequence>
<dbReference type="PANTHER" id="PTHR12378:SF7">
    <property type="entry name" value="DESUMOYLATING ISOPEPTIDASE 1"/>
    <property type="match status" value="1"/>
</dbReference>
<dbReference type="InterPro" id="IPR008580">
    <property type="entry name" value="PPPDE_dom"/>
</dbReference>
<dbReference type="Proteomes" id="UP000281553">
    <property type="component" value="Unassembled WGS sequence"/>
</dbReference>
<dbReference type="Pfam" id="PF05903">
    <property type="entry name" value="Peptidase_C97"/>
    <property type="match status" value="1"/>
</dbReference>
<dbReference type="GO" id="GO:0070646">
    <property type="term" value="P:protein modification by small protein removal"/>
    <property type="evidence" value="ECO:0007669"/>
    <property type="project" value="TreeGrafter"/>
</dbReference>
<dbReference type="InterPro" id="IPR042266">
    <property type="entry name" value="PPPDE_sf"/>
</dbReference>
<protein>
    <recommendedName>
        <fullName evidence="4">PPPDE domain-containing protein</fullName>
    </recommendedName>
</protein>
<evidence type="ECO:0000256" key="1">
    <source>
        <dbReference type="ARBA" id="ARBA00008140"/>
    </source>
</evidence>
<dbReference type="SMART" id="SM01179">
    <property type="entry name" value="DUF862"/>
    <property type="match status" value="1"/>
</dbReference>
<dbReference type="GO" id="GO:0006508">
    <property type="term" value="P:proteolysis"/>
    <property type="evidence" value="ECO:0007669"/>
    <property type="project" value="UniProtKB-KW"/>
</dbReference>
<organism evidence="5 6">
    <name type="scientific">Dibothriocephalus latus</name>
    <name type="common">Fish tapeworm</name>
    <name type="synonym">Diphyllobothrium latum</name>
    <dbReference type="NCBI Taxonomy" id="60516"/>
    <lineage>
        <taxon>Eukaryota</taxon>
        <taxon>Metazoa</taxon>
        <taxon>Spiralia</taxon>
        <taxon>Lophotrochozoa</taxon>
        <taxon>Platyhelminthes</taxon>
        <taxon>Cestoda</taxon>
        <taxon>Eucestoda</taxon>
        <taxon>Diphyllobothriidea</taxon>
        <taxon>Diphyllobothriidae</taxon>
        <taxon>Dibothriocephalus</taxon>
    </lineage>
</organism>
<evidence type="ECO:0000259" key="4">
    <source>
        <dbReference type="PROSITE" id="PS51858"/>
    </source>
</evidence>
<gene>
    <name evidence="5" type="ORF">DILT_LOCUS12509</name>
</gene>
<evidence type="ECO:0000313" key="5">
    <source>
        <dbReference type="EMBL" id="VDN16678.1"/>
    </source>
</evidence>
<evidence type="ECO:0000256" key="3">
    <source>
        <dbReference type="ARBA" id="ARBA00022801"/>
    </source>
</evidence>
<dbReference type="OrthoDB" id="6227366at2759"/>
<name>A0A3P7M360_DIBLA</name>
<feature type="domain" description="PPPDE" evidence="4">
    <location>
        <begin position="2"/>
        <end position="148"/>
    </location>
</feature>